<keyword evidence="4" id="KW-1185">Reference proteome</keyword>
<dbReference type="InterPro" id="IPR020904">
    <property type="entry name" value="Sc_DH/Rdtase_CS"/>
</dbReference>
<proteinExistence type="inferred from homology"/>
<dbReference type="PRINTS" id="PR00081">
    <property type="entry name" value="GDHRDH"/>
</dbReference>
<organism evidence="3 4">
    <name type="scientific">Mycena alexandri</name>
    <dbReference type="NCBI Taxonomy" id="1745969"/>
    <lineage>
        <taxon>Eukaryota</taxon>
        <taxon>Fungi</taxon>
        <taxon>Dikarya</taxon>
        <taxon>Basidiomycota</taxon>
        <taxon>Agaricomycotina</taxon>
        <taxon>Agaricomycetes</taxon>
        <taxon>Agaricomycetidae</taxon>
        <taxon>Agaricales</taxon>
        <taxon>Marasmiineae</taxon>
        <taxon>Mycenaceae</taxon>
        <taxon>Mycena</taxon>
    </lineage>
</organism>
<dbReference type="EMBL" id="JARJCM010000019">
    <property type="protein sequence ID" value="KAJ7040938.1"/>
    <property type="molecule type" value="Genomic_DNA"/>
</dbReference>
<dbReference type="Proteomes" id="UP001218188">
    <property type="component" value="Unassembled WGS sequence"/>
</dbReference>
<dbReference type="Pfam" id="PF13561">
    <property type="entry name" value="adh_short_C2"/>
    <property type="match status" value="1"/>
</dbReference>
<dbReference type="InterPro" id="IPR036291">
    <property type="entry name" value="NAD(P)-bd_dom_sf"/>
</dbReference>
<dbReference type="Gene3D" id="3.40.50.720">
    <property type="entry name" value="NAD(P)-binding Rossmann-like Domain"/>
    <property type="match status" value="1"/>
</dbReference>
<dbReference type="PANTHER" id="PTHR42760">
    <property type="entry name" value="SHORT-CHAIN DEHYDROGENASES/REDUCTASES FAMILY MEMBER"/>
    <property type="match status" value="1"/>
</dbReference>
<reference evidence="3" key="1">
    <citation type="submission" date="2023-03" db="EMBL/GenBank/DDBJ databases">
        <title>Massive genome expansion in bonnet fungi (Mycena s.s.) driven by repeated elements and novel gene families across ecological guilds.</title>
        <authorList>
            <consortium name="Lawrence Berkeley National Laboratory"/>
            <person name="Harder C.B."/>
            <person name="Miyauchi S."/>
            <person name="Viragh M."/>
            <person name="Kuo A."/>
            <person name="Thoen E."/>
            <person name="Andreopoulos B."/>
            <person name="Lu D."/>
            <person name="Skrede I."/>
            <person name="Drula E."/>
            <person name="Henrissat B."/>
            <person name="Morin E."/>
            <person name="Kohler A."/>
            <person name="Barry K."/>
            <person name="LaButti K."/>
            <person name="Morin E."/>
            <person name="Salamov A."/>
            <person name="Lipzen A."/>
            <person name="Mereny Z."/>
            <person name="Hegedus B."/>
            <person name="Baldrian P."/>
            <person name="Stursova M."/>
            <person name="Weitz H."/>
            <person name="Taylor A."/>
            <person name="Grigoriev I.V."/>
            <person name="Nagy L.G."/>
            <person name="Martin F."/>
            <person name="Kauserud H."/>
        </authorList>
    </citation>
    <scope>NUCLEOTIDE SEQUENCE</scope>
    <source>
        <strain evidence="3">CBHHK200</strain>
    </source>
</reference>
<evidence type="ECO:0000313" key="4">
    <source>
        <dbReference type="Proteomes" id="UP001218188"/>
    </source>
</evidence>
<evidence type="ECO:0008006" key="5">
    <source>
        <dbReference type="Google" id="ProtNLM"/>
    </source>
</evidence>
<dbReference type="GO" id="GO:0048038">
    <property type="term" value="F:quinone binding"/>
    <property type="evidence" value="ECO:0007669"/>
    <property type="project" value="TreeGrafter"/>
</dbReference>
<sequence>MSGPKGVAIVTGAAQGLGRAISVRLAEDGFDVAVNDVFSNSGKLETLVEEIQAKGRSSSKHIADVSQEEAVKKMVEEVVKTHGGLDVMVANAGVTGRPGVPFGQIPADEWDRVMGVNGRGTFLCYKYAGMQMVKQGRGGRIIGASSIAGKQGMMMQGPYCASKFAVRGLTQAAALEFGPHGITVNSYAPGAIDTPLLIAASVTGDPSEIIKKSIEKSAMKRIGVPDDISNLVSFLACKESQFITGQSVYNSATRTVSGPQTIIKHGVGPRDCRIYVDDRTFNICDHRRIVRSQAQPSVRLVSYYKQTLQPKNLCLVSCTGSLSLYKIVYLAFGHVV</sequence>
<gene>
    <name evidence="3" type="ORF">C8F04DRAFT_1081064</name>
</gene>
<keyword evidence="2" id="KW-0521">NADP</keyword>
<dbReference type="InterPro" id="IPR002347">
    <property type="entry name" value="SDR_fam"/>
</dbReference>
<evidence type="ECO:0000313" key="3">
    <source>
        <dbReference type="EMBL" id="KAJ7040938.1"/>
    </source>
</evidence>
<comment type="similarity">
    <text evidence="1">Belongs to the short-chain dehydrogenases/reductases (SDR) family.</text>
</comment>
<accession>A0AAD6TAV6</accession>
<dbReference type="AlphaFoldDB" id="A0AAD6TAV6"/>
<evidence type="ECO:0000256" key="2">
    <source>
        <dbReference type="ARBA" id="ARBA00022857"/>
    </source>
</evidence>
<dbReference type="FunFam" id="3.40.50.720:FF:000084">
    <property type="entry name" value="Short-chain dehydrogenase reductase"/>
    <property type="match status" value="1"/>
</dbReference>
<dbReference type="PROSITE" id="PS00061">
    <property type="entry name" value="ADH_SHORT"/>
    <property type="match status" value="1"/>
</dbReference>
<dbReference type="SUPFAM" id="SSF51735">
    <property type="entry name" value="NAD(P)-binding Rossmann-fold domains"/>
    <property type="match status" value="1"/>
</dbReference>
<name>A0AAD6TAV6_9AGAR</name>
<dbReference type="PANTHER" id="PTHR42760:SF121">
    <property type="entry name" value="3-OXOACYL-(ACYL-CARRIER-PROTEIN) REDUCTASE"/>
    <property type="match status" value="1"/>
</dbReference>
<evidence type="ECO:0000256" key="1">
    <source>
        <dbReference type="ARBA" id="ARBA00006484"/>
    </source>
</evidence>
<comment type="caution">
    <text evidence="3">The sequence shown here is derived from an EMBL/GenBank/DDBJ whole genome shotgun (WGS) entry which is preliminary data.</text>
</comment>
<dbReference type="GO" id="GO:0016616">
    <property type="term" value="F:oxidoreductase activity, acting on the CH-OH group of donors, NAD or NADP as acceptor"/>
    <property type="evidence" value="ECO:0007669"/>
    <property type="project" value="TreeGrafter"/>
</dbReference>
<dbReference type="GO" id="GO:0006633">
    <property type="term" value="P:fatty acid biosynthetic process"/>
    <property type="evidence" value="ECO:0007669"/>
    <property type="project" value="TreeGrafter"/>
</dbReference>
<protein>
    <recommendedName>
        <fullName evidence="5">NAD(P)-binding protein</fullName>
    </recommendedName>
</protein>
<dbReference type="PRINTS" id="PR00080">
    <property type="entry name" value="SDRFAMILY"/>
</dbReference>